<organism evidence="9 10">
    <name type="scientific">Faecalitalea cylindroides ATCC 27803</name>
    <dbReference type="NCBI Taxonomy" id="649755"/>
    <lineage>
        <taxon>Bacteria</taxon>
        <taxon>Bacillati</taxon>
        <taxon>Bacillota</taxon>
        <taxon>Erysipelotrichia</taxon>
        <taxon>Erysipelotrichales</taxon>
        <taxon>Erysipelotrichaceae</taxon>
        <taxon>Faecalitalea</taxon>
    </lineage>
</organism>
<dbReference type="GO" id="GO:0009401">
    <property type="term" value="P:phosphoenolpyruvate-dependent sugar phosphotransferase system"/>
    <property type="evidence" value="ECO:0007669"/>
    <property type="project" value="UniProtKB-KW"/>
</dbReference>
<dbReference type="AlphaFoldDB" id="U2R489"/>
<dbReference type="InterPro" id="IPR013012">
    <property type="entry name" value="PTS_EIIB_3"/>
</dbReference>
<reference evidence="9 10" key="1">
    <citation type="submission" date="2013-06" db="EMBL/GenBank/DDBJ databases">
        <authorList>
            <person name="Weinstock G."/>
            <person name="Sodergren E."/>
            <person name="Lobos E.A."/>
            <person name="Fulton L."/>
            <person name="Fulton R."/>
            <person name="Courtney L."/>
            <person name="Fronick C."/>
            <person name="O'Laughlin M."/>
            <person name="Godfrey J."/>
            <person name="Wilson R.M."/>
            <person name="Miner T."/>
            <person name="Farmer C."/>
            <person name="Delehaunty K."/>
            <person name="Cordes M."/>
            <person name="Minx P."/>
            <person name="Tomlinson C."/>
            <person name="Chen J."/>
            <person name="Wollam A."/>
            <person name="Pepin K.H."/>
            <person name="Bhonagiri V."/>
            <person name="Zhang X."/>
            <person name="Warren W."/>
            <person name="Mitreva M."/>
            <person name="Mardis E.R."/>
            <person name="Wilson R.K."/>
        </authorList>
    </citation>
    <scope>NUCLEOTIDE SEQUENCE [LARGE SCALE GENOMIC DNA]</scope>
    <source>
        <strain evidence="9 10">ATCC 27803</strain>
    </source>
</reference>
<keyword evidence="3" id="KW-0762">Sugar transport</keyword>
<dbReference type="InterPro" id="IPR051819">
    <property type="entry name" value="PTS_sugar-specific_EIIB"/>
</dbReference>
<evidence type="ECO:0000256" key="4">
    <source>
        <dbReference type="ARBA" id="ARBA00022679"/>
    </source>
</evidence>
<dbReference type="InterPro" id="IPR036095">
    <property type="entry name" value="PTS_EIIB-like_sf"/>
</dbReference>
<dbReference type="SUPFAM" id="SSF52794">
    <property type="entry name" value="PTS system IIB component-like"/>
    <property type="match status" value="1"/>
</dbReference>
<keyword evidence="5" id="KW-0598">Phosphotransferase system</keyword>
<dbReference type="Proteomes" id="UP000016658">
    <property type="component" value="Unassembled WGS sequence"/>
</dbReference>
<evidence type="ECO:0000256" key="2">
    <source>
        <dbReference type="ARBA" id="ARBA00022553"/>
    </source>
</evidence>
<keyword evidence="4" id="KW-0808">Transferase</keyword>
<dbReference type="HOGENOM" id="CLU_147323_2_1_9"/>
<comment type="caution">
    <text evidence="7">Lacks conserved residue(s) required for the propagation of feature annotation.</text>
</comment>
<dbReference type="GO" id="GO:0008982">
    <property type="term" value="F:protein-N(PI)-phosphohistidine-sugar phosphotransferase activity"/>
    <property type="evidence" value="ECO:0007669"/>
    <property type="project" value="InterPro"/>
</dbReference>
<feature type="domain" description="PTS EIIB type-3" evidence="8">
    <location>
        <begin position="1"/>
        <end position="94"/>
    </location>
</feature>
<evidence type="ECO:0000313" key="9">
    <source>
        <dbReference type="EMBL" id="ERK45472.1"/>
    </source>
</evidence>
<evidence type="ECO:0000256" key="5">
    <source>
        <dbReference type="ARBA" id="ARBA00022683"/>
    </source>
</evidence>
<keyword evidence="2" id="KW-0597">Phosphoprotein</keyword>
<accession>U2R489</accession>
<gene>
    <name evidence="9" type="ORF">HMPREF0367_00967</name>
</gene>
<dbReference type="InterPro" id="IPR003501">
    <property type="entry name" value="PTS_EIIB_2/3"/>
</dbReference>
<evidence type="ECO:0000256" key="1">
    <source>
        <dbReference type="ARBA" id="ARBA00022448"/>
    </source>
</evidence>
<evidence type="ECO:0000259" key="8">
    <source>
        <dbReference type="PROSITE" id="PS51100"/>
    </source>
</evidence>
<name>U2R489_9FIRM</name>
<dbReference type="EMBL" id="AWVI01000041">
    <property type="protein sequence ID" value="ERK45472.1"/>
    <property type="molecule type" value="Genomic_DNA"/>
</dbReference>
<keyword evidence="1" id="KW-0813">Transport</keyword>
<dbReference type="PROSITE" id="PS51100">
    <property type="entry name" value="PTS_EIIB_TYPE_3"/>
    <property type="match status" value="1"/>
</dbReference>
<dbReference type="Pfam" id="PF02302">
    <property type="entry name" value="PTS_IIB"/>
    <property type="match status" value="1"/>
</dbReference>
<protein>
    <submittedName>
        <fullName evidence="9">PTS system, Lactose/Cellobiose specific IIB subunit</fullName>
    </submittedName>
</protein>
<evidence type="ECO:0000256" key="6">
    <source>
        <dbReference type="ARBA" id="ARBA00022777"/>
    </source>
</evidence>
<dbReference type="PANTHER" id="PTHR34581:SF2">
    <property type="entry name" value="PTS SYSTEM N,N'-DIACETYLCHITOBIOSE-SPECIFIC EIIB COMPONENT"/>
    <property type="match status" value="1"/>
</dbReference>
<comment type="caution">
    <text evidence="9">The sequence shown here is derived from an EMBL/GenBank/DDBJ whole genome shotgun (WGS) entry which is preliminary data.</text>
</comment>
<evidence type="ECO:0000313" key="10">
    <source>
        <dbReference type="Proteomes" id="UP000016658"/>
    </source>
</evidence>
<evidence type="ECO:0000256" key="7">
    <source>
        <dbReference type="PROSITE-ProRule" id="PRU00423"/>
    </source>
</evidence>
<proteinExistence type="predicted"/>
<keyword evidence="6" id="KW-0418">Kinase</keyword>
<dbReference type="GO" id="GO:0016301">
    <property type="term" value="F:kinase activity"/>
    <property type="evidence" value="ECO:0007669"/>
    <property type="project" value="UniProtKB-KW"/>
</dbReference>
<sequence length="108" mass="12553">MSTSLLVEMMNEACKKQGKSHKIWCVDENLVDCSVMQCDILLLGPQLKHVYKRFHKSYGKMVPIAMIDQQDYGLLDGEKVLEKAERIYNEFHRNGNYIDVKANEEEQT</sequence>
<dbReference type="PANTHER" id="PTHR34581">
    <property type="entry name" value="PTS SYSTEM N,N'-DIACETYLCHITOBIOSE-SPECIFIC EIIB COMPONENT"/>
    <property type="match status" value="1"/>
</dbReference>
<evidence type="ECO:0000256" key="3">
    <source>
        <dbReference type="ARBA" id="ARBA00022597"/>
    </source>
</evidence>
<dbReference type="Gene3D" id="3.40.50.2300">
    <property type="match status" value="1"/>
</dbReference>